<keyword evidence="3 6" id="KW-0808">Transferase</keyword>
<dbReference type="EC" id="2.3.1.1" evidence="6"/>
<feature type="binding site" evidence="6">
    <location>
        <position position="198"/>
    </location>
    <ligand>
        <name>substrate</name>
    </ligand>
</feature>
<comment type="subunit">
    <text evidence="2 6">Heterotetramer of two alpha and two beta chains.</text>
</comment>
<dbReference type="SUPFAM" id="SSF56266">
    <property type="entry name" value="DmpA/ArgJ-like"/>
    <property type="match status" value="1"/>
</dbReference>
<proteinExistence type="inferred from homology"/>
<evidence type="ECO:0000256" key="4">
    <source>
        <dbReference type="ARBA" id="ARBA00022813"/>
    </source>
</evidence>
<feature type="binding site" evidence="6">
    <location>
        <position position="161"/>
    </location>
    <ligand>
        <name>substrate</name>
    </ligand>
</feature>
<dbReference type="Gene3D" id="3.30.2330.10">
    <property type="entry name" value="arginine biosynthesis bifunctional protein suprefamily"/>
    <property type="match status" value="1"/>
</dbReference>
<evidence type="ECO:0000256" key="2">
    <source>
        <dbReference type="ARBA" id="ARBA00011475"/>
    </source>
</evidence>
<keyword evidence="6" id="KW-0028">Amino-acid biosynthesis</keyword>
<dbReference type="CDD" id="cd02152">
    <property type="entry name" value="OAT"/>
    <property type="match status" value="1"/>
</dbReference>
<comment type="catalytic activity">
    <reaction evidence="6">
        <text>L-glutamate + acetyl-CoA = N-acetyl-L-glutamate + CoA + H(+)</text>
        <dbReference type="Rhea" id="RHEA:24292"/>
        <dbReference type="ChEBI" id="CHEBI:15378"/>
        <dbReference type="ChEBI" id="CHEBI:29985"/>
        <dbReference type="ChEBI" id="CHEBI:44337"/>
        <dbReference type="ChEBI" id="CHEBI:57287"/>
        <dbReference type="ChEBI" id="CHEBI:57288"/>
        <dbReference type="EC" id="2.3.1.1"/>
    </reaction>
</comment>
<evidence type="ECO:0000313" key="7">
    <source>
        <dbReference type="EMBL" id="MBM7570706.1"/>
    </source>
</evidence>
<keyword evidence="5 6" id="KW-0012">Acyltransferase</keyword>
<dbReference type="RefSeq" id="WP_239584213.1">
    <property type="nucleotide sequence ID" value="NZ_JAFBDR010000004.1"/>
</dbReference>
<comment type="caution">
    <text evidence="7">The sequence shown here is derived from an EMBL/GenBank/DDBJ whole genome shotgun (WGS) entry which is preliminary data.</text>
</comment>
<feature type="active site" description="Nucleophile" evidence="6">
    <location>
        <position position="198"/>
    </location>
</feature>
<comment type="pathway">
    <text evidence="6">Amino-acid biosynthesis; L-arginine biosynthesis; N(2)-acetyl-L-ornithine from L-glutamate: step 1/4.</text>
</comment>
<dbReference type="InterPro" id="IPR042195">
    <property type="entry name" value="ArgJ_beta_C"/>
</dbReference>
<dbReference type="HAMAP" id="MF_01106">
    <property type="entry name" value="ArgJ"/>
    <property type="match status" value="1"/>
</dbReference>
<feature type="chain" id="PRO_5044922884" description="Arginine biosynthesis bifunctional protein ArgJ alpha chain" evidence="6">
    <location>
        <begin position="1"/>
        <end position="197"/>
    </location>
</feature>
<protein>
    <recommendedName>
        <fullName evidence="6">Arginine biosynthesis bifunctional protein ArgJ</fullName>
    </recommendedName>
    <domain>
        <recommendedName>
            <fullName evidence="6">Glutamate N-acetyltransferase</fullName>
            <ecNumber evidence="6">2.3.1.35</ecNumber>
        </recommendedName>
        <alternativeName>
            <fullName evidence="6">Ornithine acetyltransferase</fullName>
            <shortName evidence="6">OATase</shortName>
        </alternativeName>
        <alternativeName>
            <fullName evidence="6">Ornithine transacetylase</fullName>
        </alternativeName>
    </domain>
    <domain>
        <recommendedName>
            <fullName evidence="6">Amino-acid acetyltransferase</fullName>
            <ecNumber evidence="6">2.3.1.1</ecNumber>
        </recommendedName>
        <alternativeName>
            <fullName evidence="6">N-acetylglutamate synthase</fullName>
            <shortName evidence="6">AGSase</shortName>
        </alternativeName>
    </domain>
    <component>
        <recommendedName>
            <fullName evidence="6">Arginine biosynthesis bifunctional protein ArgJ alpha chain</fullName>
        </recommendedName>
    </component>
    <component>
        <recommendedName>
            <fullName evidence="6">Arginine biosynthesis bifunctional protein ArgJ beta chain</fullName>
        </recommendedName>
    </component>
</protein>
<feature type="binding site" evidence="6">
    <location>
        <position position="406"/>
    </location>
    <ligand>
        <name>substrate</name>
    </ligand>
</feature>
<gene>
    <name evidence="6" type="primary">argJ</name>
    <name evidence="7" type="ORF">JOC48_001184</name>
</gene>
<dbReference type="EMBL" id="JAFBDR010000004">
    <property type="protein sequence ID" value="MBM7570706.1"/>
    <property type="molecule type" value="Genomic_DNA"/>
</dbReference>
<comment type="function">
    <text evidence="6">Catalyzes two activities which are involved in the cyclic version of arginine biosynthesis: the synthesis of N-acetylglutamate from glutamate and acetyl-CoA as the acetyl donor, and of ornithine by transacetylation between N(2)-acetylornithine and glutamate.</text>
</comment>
<dbReference type="Pfam" id="PF01960">
    <property type="entry name" value="ArgJ"/>
    <property type="match status" value="1"/>
</dbReference>
<reference evidence="7 8" key="1">
    <citation type="submission" date="2021-01" db="EMBL/GenBank/DDBJ databases">
        <title>Genomic Encyclopedia of Type Strains, Phase IV (KMG-IV): sequencing the most valuable type-strain genomes for metagenomic binning, comparative biology and taxonomic classification.</title>
        <authorList>
            <person name="Goeker M."/>
        </authorList>
    </citation>
    <scope>NUCLEOTIDE SEQUENCE [LARGE SCALE GENOMIC DNA]</scope>
    <source>
        <strain evidence="7 8">DSM 23711</strain>
    </source>
</reference>
<feature type="binding site" evidence="6">
    <location>
        <position position="284"/>
    </location>
    <ligand>
        <name>substrate</name>
    </ligand>
</feature>
<keyword evidence="6" id="KW-0963">Cytoplasm</keyword>
<keyword evidence="4 6" id="KW-0068">Autocatalytic cleavage</keyword>
<organism evidence="7 8">
    <name type="scientific">Aquibacillus albus</name>
    <dbReference type="NCBI Taxonomy" id="1168171"/>
    <lineage>
        <taxon>Bacteria</taxon>
        <taxon>Bacillati</taxon>
        <taxon>Bacillota</taxon>
        <taxon>Bacilli</taxon>
        <taxon>Bacillales</taxon>
        <taxon>Bacillaceae</taxon>
        <taxon>Aquibacillus</taxon>
    </lineage>
</organism>
<comment type="pathway">
    <text evidence="6">Amino-acid biosynthesis; L-arginine biosynthesis; L-ornithine and N-acetyl-L-glutamate from L-glutamate and N(2)-acetyl-L-ornithine (cyclic): step 1/1.</text>
</comment>
<evidence type="ECO:0000256" key="6">
    <source>
        <dbReference type="HAMAP-Rule" id="MF_01106"/>
    </source>
</evidence>
<dbReference type="InterPro" id="IPR002813">
    <property type="entry name" value="Arg_biosynth_ArgJ"/>
</dbReference>
<dbReference type="Gene3D" id="3.10.20.340">
    <property type="entry name" value="ArgJ beta chain, C-terminal domain"/>
    <property type="match status" value="1"/>
</dbReference>
<feature type="site" description="Cleavage; by autolysis" evidence="6">
    <location>
        <begin position="197"/>
        <end position="198"/>
    </location>
</feature>
<name>A0ABS2MXZ5_9BACI</name>
<evidence type="ECO:0000313" key="8">
    <source>
        <dbReference type="Proteomes" id="UP001296943"/>
    </source>
</evidence>
<feature type="site" description="Involved in the stabilization of negative charge on the oxyanion by the formation of the oxyanion hole" evidence="6">
    <location>
        <position position="126"/>
    </location>
</feature>
<dbReference type="InterPro" id="IPR016117">
    <property type="entry name" value="ArgJ-like_dom_sf"/>
</dbReference>
<feature type="binding site" evidence="6">
    <location>
        <position position="187"/>
    </location>
    <ligand>
        <name>substrate</name>
    </ligand>
</feature>
<accession>A0ABS2MXZ5</accession>
<dbReference type="Proteomes" id="UP001296943">
    <property type="component" value="Unassembled WGS sequence"/>
</dbReference>
<sequence>MESNQLAMKEKIHMLTDGNVTTPKGYTAGGLHCGIRKRKLDLGWVYSDVPAQAAGVYTTNIFQAAPLKVTQESIAKEQKLQAIICNSGIANACTGDQGLQDAYEMRRHFSEALGIEEHYAAVASTGLIGELLPMEKINAGISQIHDQENNGASRFESAILTTDTKEKGIAIQFEIDGKLVSIGGAAKGSGMIHPNMATMLSFVTTDANVSDQALSQALKDITNKSFNMITVDGDTSTNDMVLVMANGKADNDELNPSHPEWNMFVEGLNIVCEILAKEIARDGEGASKLVEVQVTGAVNDKAAQAISKSVISSNLVKTAVHGADANWGRIITAIGYSGQQLDPDKVNIALGSIPVVKNGIPVSFSEEDAKNYLLEDTVVIYAELGDGDGKATAWGCDLSYEYVRINASYRT</sequence>
<keyword evidence="8" id="KW-1185">Reference proteome</keyword>
<dbReference type="PANTHER" id="PTHR23100">
    <property type="entry name" value="ARGININE BIOSYNTHESIS BIFUNCTIONAL PROTEIN ARGJ"/>
    <property type="match status" value="1"/>
</dbReference>
<dbReference type="GO" id="GO:0004358">
    <property type="term" value="F:L-glutamate N-acetyltransferase activity, acting on acetyl-L-ornithine as donor"/>
    <property type="evidence" value="ECO:0007669"/>
    <property type="project" value="UniProtKB-EC"/>
</dbReference>
<comment type="similarity">
    <text evidence="1 6">Belongs to the ArgJ family.</text>
</comment>
<dbReference type="EC" id="2.3.1.35" evidence="6"/>
<evidence type="ECO:0000256" key="5">
    <source>
        <dbReference type="ARBA" id="ARBA00023315"/>
    </source>
</evidence>
<comment type="catalytic activity">
    <reaction evidence="6">
        <text>N(2)-acetyl-L-ornithine + L-glutamate = N-acetyl-L-glutamate + L-ornithine</text>
        <dbReference type="Rhea" id="RHEA:15349"/>
        <dbReference type="ChEBI" id="CHEBI:29985"/>
        <dbReference type="ChEBI" id="CHEBI:44337"/>
        <dbReference type="ChEBI" id="CHEBI:46911"/>
        <dbReference type="ChEBI" id="CHEBI:57805"/>
        <dbReference type="EC" id="2.3.1.35"/>
    </reaction>
</comment>
<feature type="chain" id="PRO_5044922883" description="Arginine biosynthesis bifunctional protein ArgJ beta chain" evidence="6">
    <location>
        <begin position="198"/>
        <end position="411"/>
    </location>
</feature>
<keyword evidence="6" id="KW-0055">Arginine biosynthesis</keyword>
<dbReference type="Gene3D" id="3.60.70.12">
    <property type="entry name" value="L-amino peptidase D-ALA esterase/amidase"/>
    <property type="match status" value="1"/>
</dbReference>
<comment type="subcellular location">
    <subcellularLocation>
        <location evidence="6">Cytoplasm</location>
    </subcellularLocation>
</comment>
<evidence type="ECO:0000256" key="1">
    <source>
        <dbReference type="ARBA" id="ARBA00006774"/>
    </source>
</evidence>
<keyword evidence="6" id="KW-0511">Multifunctional enzyme</keyword>
<feature type="binding site" evidence="6">
    <location>
        <position position="411"/>
    </location>
    <ligand>
        <name>substrate</name>
    </ligand>
</feature>
<evidence type="ECO:0000256" key="3">
    <source>
        <dbReference type="ARBA" id="ARBA00022679"/>
    </source>
</evidence>
<feature type="site" description="Involved in the stabilization of negative charge on the oxyanion by the formation of the oxyanion hole" evidence="6">
    <location>
        <position position="125"/>
    </location>
</feature>
<dbReference type="PANTHER" id="PTHR23100:SF0">
    <property type="entry name" value="ARGININE BIOSYNTHESIS BIFUNCTIONAL PROTEIN ARGJ, MITOCHONDRIAL"/>
    <property type="match status" value="1"/>
</dbReference>
<dbReference type="NCBIfam" id="NF003802">
    <property type="entry name" value="PRK05388.1"/>
    <property type="match status" value="1"/>
</dbReference>
<dbReference type="NCBIfam" id="TIGR00120">
    <property type="entry name" value="ArgJ"/>
    <property type="match status" value="1"/>
</dbReference>